<dbReference type="EMBL" id="CP006842">
    <property type="protein sequence ID" value="AHW64870.1"/>
    <property type="molecule type" value="Genomic_DNA"/>
</dbReference>
<feature type="region of interest" description="Disordered" evidence="1">
    <location>
        <begin position="81"/>
        <end position="105"/>
    </location>
</feature>
<keyword evidence="3" id="KW-1185">Reference proteome</keyword>
<sequence length="105" mass="11061">MKSAVGAGHVSPVSLSPRARRTFVRRHVCRGGRFCMDPHLNLGRDSVEAMIPGRSVGPKHPGTPVVVVVAEAPDAMILVTDDGGGRDGLPASVPQLTSAIDERKQ</sequence>
<accession>X5EBV1</accession>
<gene>
    <name evidence="2" type="ORF">CGLY_12150</name>
</gene>
<dbReference type="Proteomes" id="UP000023703">
    <property type="component" value="Chromosome"/>
</dbReference>
<organism evidence="2 3">
    <name type="scientific">Corynebacterium glyciniphilum AJ 3170</name>
    <dbReference type="NCBI Taxonomy" id="1404245"/>
    <lineage>
        <taxon>Bacteria</taxon>
        <taxon>Bacillati</taxon>
        <taxon>Actinomycetota</taxon>
        <taxon>Actinomycetes</taxon>
        <taxon>Mycobacteriales</taxon>
        <taxon>Corynebacteriaceae</taxon>
        <taxon>Corynebacterium</taxon>
    </lineage>
</organism>
<dbReference type="AlphaFoldDB" id="X5EBV1"/>
<evidence type="ECO:0000313" key="2">
    <source>
        <dbReference type="EMBL" id="AHW64870.1"/>
    </source>
</evidence>
<proteinExistence type="predicted"/>
<dbReference type="KEGG" id="cgy:CGLY_12150"/>
<evidence type="ECO:0000256" key="1">
    <source>
        <dbReference type="SAM" id="MobiDB-lite"/>
    </source>
</evidence>
<evidence type="ECO:0000313" key="3">
    <source>
        <dbReference type="Proteomes" id="UP000023703"/>
    </source>
</evidence>
<protein>
    <submittedName>
        <fullName evidence="2">Uncharacterized protein</fullName>
    </submittedName>
</protein>
<reference evidence="2 3" key="1">
    <citation type="journal article" date="2015" name="Int. J. Syst. Evol. Microbiol.">
        <title>Revisiting Corynebacterium glyciniphilum (ex Kubota et al., 1972) sp. nov., nom. rev., isolated from putrefied banana.</title>
        <authorList>
            <person name="Al-Dilaimi A."/>
            <person name="Bednarz H."/>
            <person name="Lomker A."/>
            <person name="Niehaus K."/>
            <person name="Kalinowski J."/>
            <person name="Ruckert C."/>
        </authorList>
    </citation>
    <scope>NUCLEOTIDE SEQUENCE [LARGE SCALE GENOMIC DNA]</scope>
    <source>
        <strain evidence="2">AJ 3170</strain>
    </source>
</reference>
<dbReference type="HOGENOM" id="CLU_2232067_0_0_11"/>
<name>X5EBV1_9CORY</name>